<dbReference type="Pfam" id="PF13516">
    <property type="entry name" value="LRR_6"/>
    <property type="match status" value="2"/>
</dbReference>
<dbReference type="InterPro" id="IPR032675">
    <property type="entry name" value="LRR_dom_sf"/>
</dbReference>
<accession>A0A1V9ZW47</accession>
<name>A0A1V9ZW47_9STRA</name>
<keyword evidence="3" id="KW-1185">Reference proteome</keyword>
<dbReference type="PANTHER" id="PTHR24114:SF2">
    <property type="entry name" value="F-BOX DOMAIN-CONTAINING PROTEIN-RELATED"/>
    <property type="match status" value="1"/>
</dbReference>
<dbReference type="OrthoDB" id="120976at2759"/>
<reference evidence="2 3" key="1">
    <citation type="journal article" date="2014" name="Genome Biol. Evol.">
        <title>The secreted proteins of Achlya hypogyna and Thraustotheca clavata identify the ancestral oomycete secretome and reveal gene acquisitions by horizontal gene transfer.</title>
        <authorList>
            <person name="Misner I."/>
            <person name="Blouin N."/>
            <person name="Leonard G."/>
            <person name="Richards T.A."/>
            <person name="Lane C.E."/>
        </authorList>
    </citation>
    <scope>NUCLEOTIDE SEQUENCE [LARGE SCALE GENOMIC DNA]</scope>
    <source>
        <strain evidence="2 3">ATCC 34112</strain>
    </source>
</reference>
<organism evidence="2 3">
    <name type="scientific">Thraustotheca clavata</name>
    <dbReference type="NCBI Taxonomy" id="74557"/>
    <lineage>
        <taxon>Eukaryota</taxon>
        <taxon>Sar</taxon>
        <taxon>Stramenopiles</taxon>
        <taxon>Oomycota</taxon>
        <taxon>Saprolegniomycetes</taxon>
        <taxon>Saprolegniales</taxon>
        <taxon>Achlyaceae</taxon>
        <taxon>Thraustotheca</taxon>
    </lineage>
</organism>
<dbReference type="Proteomes" id="UP000243217">
    <property type="component" value="Unassembled WGS sequence"/>
</dbReference>
<evidence type="ECO:0000313" key="3">
    <source>
        <dbReference type="Proteomes" id="UP000243217"/>
    </source>
</evidence>
<dbReference type="EMBL" id="JNBS01001174">
    <property type="protein sequence ID" value="OQS02243.1"/>
    <property type="molecule type" value="Genomic_DNA"/>
</dbReference>
<dbReference type="InterPro" id="IPR052394">
    <property type="entry name" value="LRR-containing"/>
</dbReference>
<sequence length="271" mass="29727">MDSDDESSYMTPWPPPEPPPPYTPEDYMLPFFEIDLTFEGKLLALGSRSFHANDIKQACRDNVGAIDWSNTSVHHEQLIALSVYIGLTSRNLISLNLSHNLLGVNGAELLGKALLTNNTIEELNLSYTELTGNPFRTNFEGICILTKGFESPRSVLQDINLTEVGLQPNGVRLVCCALAFHRSLKVLSLARNQAGLFKEKQGCNAIANLLRYSTTLTILDISENPFQSSAGPELREALQCNRALATLYATNCNLSQALSGISSPTLVNLKL</sequence>
<protein>
    <submittedName>
        <fullName evidence="2">Uncharacterized protein</fullName>
    </submittedName>
</protein>
<feature type="compositionally biased region" description="Pro residues" evidence="1">
    <location>
        <begin position="12"/>
        <end position="22"/>
    </location>
</feature>
<proteinExistence type="predicted"/>
<evidence type="ECO:0000256" key="1">
    <source>
        <dbReference type="SAM" id="MobiDB-lite"/>
    </source>
</evidence>
<dbReference type="STRING" id="74557.A0A1V9ZW47"/>
<gene>
    <name evidence="2" type="ORF">THRCLA_05364</name>
</gene>
<comment type="caution">
    <text evidence="2">The sequence shown here is derived from an EMBL/GenBank/DDBJ whole genome shotgun (WGS) entry which is preliminary data.</text>
</comment>
<dbReference type="SUPFAM" id="SSF52047">
    <property type="entry name" value="RNI-like"/>
    <property type="match status" value="1"/>
</dbReference>
<feature type="region of interest" description="Disordered" evidence="1">
    <location>
        <begin position="1"/>
        <end position="22"/>
    </location>
</feature>
<dbReference type="AlphaFoldDB" id="A0A1V9ZW47"/>
<dbReference type="Gene3D" id="3.80.10.10">
    <property type="entry name" value="Ribonuclease Inhibitor"/>
    <property type="match status" value="2"/>
</dbReference>
<dbReference type="InterPro" id="IPR001611">
    <property type="entry name" value="Leu-rich_rpt"/>
</dbReference>
<evidence type="ECO:0000313" key="2">
    <source>
        <dbReference type="EMBL" id="OQS02243.1"/>
    </source>
</evidence>
<dbReference type="PANTHER" id="PTHR24114">
    <property type="entry name" value="LEUCINE RICH REPEAT FAMILY PROTEIN"/>
    <property type="match status" value="1"/>
</dbReference>